<comment type="caution">
    <text evidence="1">The sequence shown here is derived from an EMBL/GenBank/DDBJ whole genome shotgun (WGS) entry which is preliminary data.</text>
</comment>
<dbReference type="EMBL" id="CM045865">
    <property type="protein sequence ID" value="KAI7962523.1"/>
    <property type="molecule type" value="Genomic_DNA"/>
</dbReference>
<name>A0ACC0F091_9BASI</name>
<evidence type="ECO:0000313" key="2">
    <source>
        <dbReference type="Proteomes" id="UP001060170"/>
    </source>
</evidence>
<protein>
    <submittedName>
        <fullName evidence="1">Uncharacterized protein</fullName>
    </submittedName>
</protein>
<gene>
    <name evidence="1" type="ORF">MJO28_000617</name>
</gene>
<evidence type="ECO:0000313" key="1">
    <source>
        <dbReference type="EMBL" id="KAI7962523.1"/>
    </source>
</evidence>
<proteinExistence type="predicted"/>
<reference evidence="2" key="2">
    <citation type="journal article" date="2018" name="Mol. Plant Microbe Interact.">
        <title>Genome sequence resources for the wheat stripe rust pathogen (Puccinia striiformis f. sp. tritici) and the barley stripe rust pathogen (Puccinia striiformis f. sp. hordei).</title>
        <authorList>
            <person name="Xia C."/>
            <person name="Wang M."/>
            <person name="Yin C."/>
            <person name="Cornejo O.E."/>
            <person name="Hulbert S.H."/>
            <person name="Chen X."/>
        </authorList>
    </citation>
    <scope>NUCLEOTIDE SEQUENCE [LARGE SCALE GENOMIC DNA]</scope>
    <source>
        <strain evidence="2">93-210</strain>
    </source>
</reference>
<keyword evidence="2" id="KW-1185">Reference proteome</keyword>
<organism evidence="1 2">
    <name type="scientific">Puccinia striiformis f. sp. tritici</name>
    <dbReference type="NCBI Taxonomy" id="168172"/>
    <lineage>
        <taxon>Eukaryota</taxon>
        <taxon>Fungi</taxon>
        <taxon>Dikarya</taxon>
        <taxon>Basidiomycota</taxon>
        <taxon>Pucciniomycotina</taxon>
        <taxon>Pucciniomycetes</taxon>
        <taxon>Pucciniales</taxon>
        <taxon>Pucciniaceae</taxon>
        <taxon>Puccinia</taxon>
    </lineage>
</organism>
<reference evidence="2" key="1">
    <citation type="journal article" date="2018" name="BMC Genomics">
        <title>Genomic insights into host adaptation between the wheat stripe rust pathogen (Puccinia striiformis f. sp. tritici) and the barley stripe rust pathogen (Puccinia striiformis f. sp. hordei).</title>
        <authorList>
            <person name="Xia C."/>
            <person name="Wang M."/>
            <person name="Yin C."/>
            <person name="Cornejo O.E."/>
            <person name="Hulbert S.H."/>
            <person name="Chen X."/>
        </authorList>
    </citation>
    <scope>NUCLEOTIDE SEQUENCE [LARGE SCALE GENOMIC DNA]</scope>
    <source>
        <strain evidence="2">93-210</strain>
    </source>
</reference>
<sequence length="1204" mass="131954">MMLIHKAPTSSMSWSSTTSVDTPSLIPLAIRNNRPIHLRLIYTRPANLCIKPIRPRHTHPAHLQFFNLTACSLPTANRIFHHPPAYISHTSVFPFSKPTSTTPSTSMGIKFIRNNLSNEPASPTAHDLQSSTIVKASSLKDLIPRGPASVGSSDVSDPSGPKSPAVTGTCTDHPSGSENLLRCELPASPISDGDEHLENSSAGCASSQKTSYLWRKTMYEYFKSDDDDTILTPDDEWWLGSNIPLADNHEPPSGKTRPIKREATEWPEENPSDESDPVSAHRTARLKCSAEATSPAIEETPETECRSSSSDGGTNQPASSSSLASVSLVKTSASSSIFTAAEFPPPPGTQTEPGPATVKDHFSFRLPDGPWKISNQRSPSPEYPSLQSPTRPQPSYPTTRLVCSFSSATTQTAKQPQPSTFKADGKEPKRSEADRREETLKATLPAFKLEDPAFSSHTVTLCPSAQHPISELPQLIKLLCNDGISLPSGRPELEGGPYVAVAFDMEWTISWTRGHENRTAVLQLASRTQVLIVQISSDSAWLSQGIMPDSLVDFLVNPQIVKIGVGIRNDGLKLLRDHKLGQKPFLNSFLELSRLVRALGQPDCASGYSRLISLQQIVADYLEVYLPKVDTRTSDWARPLTEAQLGYAASDVVATIRVSQNLFKLFEGRIRKADSGLMILQYIESLEPTFERSAPPTQPLVPFSWEDYPKPCATKALPPLKRRCPVVPISKDKGQYTSPDLSSATLKPKEHVEPCTSEARASSLPQLAVPHKLKDNSLPELKKGPVHTKRKQWLTIIPSAGPQSIEVKKQWVVKPANFLAPTLKSLKHQVPLGVQEAWELWYHRGLAVSQCSKALSLSPVTFATRIGKMLIHLKLNKLTLDDYYYNRIKTLIANPQAFAELASSCQSQVVVAGKKAEADCGVDACTSVEVARGTLTDTVACCDDKRQEPSHGNDELGEGVDQSSSAPDKTAQSSSDKIVVSMPVSSSDHKGPKNSPTVQKPVSSSSDDLEPTPPGLPTEKSTSCSTDQAAENPSVIVKTSPLISDDEAVSNFHEDNKPEQSPGGQSWYEETESCLRGEHMGLNAAEPPIAETGDWTAKQEHEAKADEHEQEAKADEHDAKADEHIEKGQATKKIIKTETTKNFRIDDTEFLTNKTLDLDPLFDEQELERIRQINKDKTELLDSLISNVRVPQRLRTSQNYFNLS</sequence>
<reference evidence="1 2" key="3">
    <citation type="journal article" date="2022" name="Microbiol. Spectr.">
        <title>Folding features and dynamics of 3D genome architecture in plant fungal pathogens.</title>
        <authorList>
            <person name="Xia C."/>
        </authorList>
    </citation>
    <scope>NUCLEOTIDE SEQUENCE [LARGE SCALE GENOMIC DNA]</scope>
    <source>
        <strain evidence="1 2">93-210</strain>
    </source>
</reference>
<dbReference type="Proteomes" id="UP001060170">
    <property type="component" value="Chromosome 1"/>
</dbReference>
<accession>A0ACC0F091</accession>